<accession>A0AAN9AGI9</accession>
<reference evidence="2 3" key="1">
    <citation type="submission" date="2023-11" db="EMBL/GenBank/DDBJ databases">
        <title>Halocaridina rubra genome assembly.</title>
        <authorList>
            <person name="Smith C."/>
        </authorList>
    </citation>
    <scope>NUCLEOTIDE SEQUENCE [LARGE SCALE GENOMIC DNA]</scope>
    <source>
        <strain evidence="2">EP-1</strain>
        <tissue evidence="2">Whole</tissue>
    </source>
</reference>
<sequence length="85" mass="9627">MKQWRLMRSGGSCARGCWTMWWWWGRGPLPGLLPSSPQSYSAGLSPAPGRDILLPTRRMCVCWAEEDVPSGGHVLRLHTHRQGLR</sequence>
<name>A0AAN9AGI9_HALRR</name>
<evidence type="ECO:0000313" key="3">
    <source>
        <dbReference type="Proteomes" id="UP001381693"/>
    </source>
</evidence>
<feature type="chain" id="PRO_5043046133" description="Secreted protein" evidence="1">
    <location>
        <begin position="20"/>
        <end position="85"/>
    </location>
</feature>
<feature type="non-terminal residue" evidence="2">
    <location>
        <position position="85"/>
    </location>
</feature>
<evidence type="ECO:0000313" key="2">
    <source>
        <dbReference type="EMBL" id="KAK7086472.1"/>
    </source>
</evidence>
<dbReference type="AlphaFoldDB" id="A0AAN9AGI9"/>
<dbReference type="Proteomes" id="UP001381693">
    <property type="component" value="Unassembled WGS sequence"/>
</dbReference>
<dbReference type="EMBL" id="JAXCGZ010000178">
    <property type="protein sequence ID" value="KAK7086472.1"/>
    <property type="molecule type" value="Genomic_DNA"/>
</dbReference>
<evidence type="ECO:0008006" key="4">
    <source>
        <dbReference type="Google" id="ProtNLM"/>
    </source>
</evidence>
<comment type="caution">
    <text evidence="2">The sequence shown here is derived from an EMBL/GenBank/DDBJ whole genome shotgun (WGS) entry which is preliminary data.</text>
</comment>
<protein>
    <recommendedName>
        <fullName evidence="4">Secreted protein</fullName>
    </recommendedName>
</protein>
<organism evidence="2 3">
    <name type="scientific">Halocaridina rubra</name>
    <name type="common">Hawaiian red shrimp</name>
    <dbReference type="NCBI Taxonomy" id="373956"/>
    <lineage>
        <taxon>Eukaryota</taxon>
        <taxon>Metazoa</taxon>
        <taxon>Ecdysozoa</taxon>
        <taxon>Arthropoda</taxon>
        <taxon>Crustacea</taxon>
        <taxon>Multicrustacea</taxon>
        <taxon>Malacostraca</taxon>
        <taxon>Eumalacostraca</taxon>
        <taxon>Eucarida</taxon>
        <taxon>Decapoda</taxon>
        <taxon>Pleocyemata</taxon>
        <taxon>Caridea</taxon>
        <taxon>Atyoidea</taxon>
        <taxon>Atyidae</taxon>
        <taxon>Halocaridina</taxon>
    </lineage>
</organism>
<gene>
    <name evidence="2" type="ORF">SK128_015858</name>
</gene>
<keyword evidence="1" id="KW-0732">Signal</keyword>
<evidence type="ECO:0000256" key="1">
    <source>
        <dbReference type="SAM" id="SignalP"/>
    </source>
</evidence>
<keyword evidence="3" id="KW-1185">Reference proteome</keyword>
<feature type="signal peptide" evidence="1">
    <location>
        <begin position="1"/>
        <end position="19"/>
    </location>
</feature>
<proteinExistence type="predicted"/>